<feature type="transmembrane region" description="Helical" evidence="1">
    <location>
        <begin position="6"/>
        <end position="24"/>
    </location>
</feature>
<reference evidence="2" key="2">
    <citation type="submission" date="2025-09" db="UniProtKB">
        <authorList>
            <consortium name="Ensembl"/>
        </authorList>
    </citation>
    <scope>IDENTIFICATION</scope>
</reference>
<name>A0A8P4KI44_DICLA</name>
<keyword evidence="1" id="KW-0812">Transmembrane</keyword>
<dbReference type="Ensembl" id="ENSDLAT00005075672.1">
    <property type="protein sequence ID" value="ENSDLAP00005077549.1"/>
    <property type="gene ID" value="ENSDLAG00005034797.1"/>
</dbReference>
<keyword evidence="1" id="KW-0472">Membrane</keyword>
<keyword evidence="1" id="KW-1133">Transmembrane helix</keyword>
<organism evidence="2 3">
    <name type="scientific">Dicentrarchus labrax</name>
    <name type="common">European seabass</name>
    <name type="synonym">Morone labrax</name>
    <dbReference type="NCBI Taxonomy" id="13489"/>
    <lineage>
        <taxon>Eukaryota</taxon>
        <taxon>Metazoa</taxon>
        <taxon>Chordata</taxon>
        <taxon>Craniata</taxon>
        <taxon>Vertebrata</taxon>
        <taxon>Euteleostomi</taxon>
        <taxon>Actinopterygii</taxon>
        <taxon>Neopterygii</taxon>
        <taxon>Teleostei</taxon>
        <taxon>Neoteleostei</taxon>
        <taxon>Acanthomorphata</taxon>
        <taxon>Eupercaria</taxon>
        <taxon>Moronidae</taxon>
        <taxon>Dicentrarchus</taxon>
    </lineage>
</organism>
<reference evidence="2" key="1">
    <citation type="submission" date="2025-08" db="UniProtKB">
        <authorList>
            <consortium name="Ensembl"/>
        </authorList>
    </citation>
    <scope>IDENTIFICATION</scope>
</reference>
<proteinExistence type="predicted"/>
<dbReference type="Proteomes" id="UP000694389">
    <property type="component" value="Unassembled WGS sequence"/>
</dbReference>
<dbReference type="AlphaFoldDB" id="A0A8P4KI44"/>
<evidence type="ECO:0000313" key="2">
    <source>
        <dbReference type="Ensembl" id="ENSDLAP00005077549.1"/>
    </source>
</evidence>
<accession>A0A8P4KI44</accession>
<keyword evidence="3" id="KW-1185">Reference proteome</keyword>
<protein>
    <submittedName>
        <fullName evidence="2">Uncharacterized protein</fullName>
    </submittedName>
</protein>
<evidence type="ECO:0000256" key="1">
    <source>
        <dbReference type="SAM" id="Phobius"/>
    </source>
</evidence>
<sequence length="94" mass="10771">MYALVIFFYLRIIFCFPCACLILSEQLSVFCFHCTLFSPPPSSSFLLSSFNLLLSLPLVQLSLPHGPPRFSNRRLEINSTLVWPETLVELNMND</sequence>
<evidence type="ECO:0000313" key="3">
    <source>
        <dbReference type="Proteomes" id="UP000694389"/>
    </source>
</evidence>